<dbReference type="EMBL" id="AZMM01004479">
    <property type="protein sequence ID" value="ETJ41596.1"/>
    <property type="molecule type" value="Genomic_DNA"/>
</dbReference>
<comment type="caution">
    <text evidence="2">The sequence shown here is derived from an EMBL/GenBank/DDBJ whole genome shotgun (WGS) entry which is preliminary data.</text>
</comment>
<name>W1YGT8_9ZZZZ</name>
<feature type="domain" description="MRM3-like substrate binding" evidence="1">
    <location>
        <begin position="9"/>
        <end position="58"/>
    </location>
</feature>
<dbReference type="InterPro" id="IPR053888">
    <property type="entry name" value="MRM3-like_sub_bind"/>
</dbReference>
<sequence>MEFIQSKDNKTIKHIVSLGQRKNRSKYGEYIVEGIRSIRDISTMGVIKAIVIRESKCKDKNIEALLSLESMQ</sequence>
<feature type="non-terminal residue" evidence="2">
    <location>
        <position position="72"/>
    </location>
</feature>
<dbReference type="Gene3D" id="3.30.1330.30">
    <property type="match status" value="1"/>
</dbReference>
<accession>W1YGT8</accession>
<protein>
    <recommendedName>
        <fullName evidence="1">MRM3-like substrate binding domain-containing protein</fullName>
    </recommendedName>
</protein>
<dbReference type="InterPro" id="IPR029064">
    <property type="entry name" value="Ribosomal_eL30-like_sf"/>
</dbReference>
<dbReference type="SUPFAM" id="SSF55315">
    <property type="entry name" value="L30e-like"/>
    <property type="match status" value="1"/>
</dbReference>
<evidence type="ECO:0000259" key="1">
    <source>
        <dbReference type="Pfam" id="PF22435"/>
    </source>
</evidence>
<gene>
    <name evidence="2" type="ORF">Q604_UNBC04479G0001</name>
</gene>
<organism evidence="2">
    <name type="scientific">human gut metagenome</name>
    <dbReference type="NCBI Taxonomy" id="408170"/>
    <lineage>
        <taxon>unclassified sequences</taxon>
        <taxon>metagenomes</taxon>
        <taxon>organismal metagenomes</taxon>
    </lineage>
</organism>
<dbReference type="Pfam" id="PF22435">
    <property type="entry name" value="MRM3-like_sub_bind"/>
    <property type="match status" value="1"/>
</dbReference>
<proteinExistence type="predicted"/>
<reference evidence="2" key="1">
    <citation type="submission" date="2013-12" db="EMBL/GenBank/DDBJ databases">
        <title>A Varibaculum cambriense genome reconstructed from a premature infant gut community with otherwise low bacterial novelty that shifts toward anaerobic metabolism during the third week of life.</title>
        <authorList>
            <person name="Brown C.T."/>
            <person name="Sharon I."/>
            <person name="Thomas B.C."/>
            <person name="Castelle C.J."/>
            <person name="Morowitz M.J."/>
            <person name="Banfield J.F."/>
        </authorList>
    </citation>
    <scope>NUCLEOTIDE SEQUENCE</scope>
</reference>
<evidence type="ECO:0000313" key="2">
    <source>
        <dbReference type="EMBL" id="ETJ41596.1"/>
    </source>
</evidence>
<dbReference type="AlphaFoldDB" id="W1YGT8"/>